<feature type="compositionally biased region" description="Low complexity" evidence="1">
    <location>
        <begin position="256"/>
        <end position="279"/>
    </location>
</feature>
<feature type="compositionally biased region" description="Polar residues" evidence="1">
    <location>
        <begin position="104"/>
        <end position="127"/>
    </location>
</feature>
<protein>
    <submittedName>
        <fullName evidence="2">Uncharacterized protein</fullName>
    </submittedName>
</protein>
<accession>A0A6G1JPZ9</accession>
<evidence type="ECO:0000313" key="3">
    <source>
        <dbReference type="Proteomes" id="UP000799291"/>
    </source>
</evidence>
<feature type="region of interest" description="Disordered" evidence="1">
    <location>
        <begin position="1"/>
        <end position="129"/>
    </location>
</feature>
<evidence type="ECO:0000313" key="2">
    <source>
        <dbReference type="EMBL" id="KAF2692243.1"/>
    </source>
</evidence>
<feature type="compositionally biased region" description="Basic and acidic residues" evidence="1">
    <location>
        <begin position="310"/>
        <end position="322"/>
    </location>
</feature>
<dbReference type="Proteomes" id="UP000799291">
    <property type="component" value="Unassembled WGS sequence"/>
</dbReference>
<feature type="compositionally biased region" description="Low complexity" evidence="1">
    <location>
        <begin position="348"/>
        <end position="358"/>
    </location>
</feature>
<organism evidence="2 3">
    <name type="scientific">Lentithecium fluviatile CBS 122367</name>
    <dbReference type="NCBI Taxonomy" id="1168545"/>
    <lineage>
        <taxon>Eukaryota</taxon>
        <taxon>Fungi</taxon>
        <taxon>Dikarya</taxon>
        <taxon>Ascomycota</taxon>
        <taxon>Pezizomycotina</taxon>
        <taxon>Dothideomycetes</taxon>
        <taxon>Pleosporomycetidae</taxon>
        <taxon>Pleosporales</taxon>
        <taxon>Massarineae</taxon>
        <taxon>Lentitheciaceae</taxon>
        <taxon>Lentithecium</taxon>
    </lineage>
</organism>
<evidence type="ECO:0000256" key="1">
    <source>
        <dbReference type="SAM" id="MobiDB-lite"/>
    </source>
</evidence>
<dbReference type="OrthoDB" id="5431248at2759"/>
<name>A0A6G1JPZ9_9PLEO</name>
<feature type="compositionally biased region" description="Low complexity" evidence="1">
    <location>
        <begin position="1"/>
        <end position="19"/>
    </location>
</feature>
<feature type="compositionally biased region" description="Low complexity" evidence="1">
    <location>
        <begin position="324"/>
        <end position="339"/>
    </location>
</feature>
<feature type="compositionally biased region" description="Basic and acidic residues" evidence="1">
    <location>
        <begin position="216"/>
        <end position="225"/>
    </location>
</feature>
<sequence>MDYNDAAPPAIRRASRSSSGKTLTLDLYEPLEDLHIENSGSDEAAPPPIRLKKPASPKPQPSRILSLKPAPPPLPRKNPLRSRPDLLKSPPRSRNFSHPIREQFQPQLHTVQPISNRKPSSTVSYRSNPRCLPSLRRWSSLETIDSVTTTASVEDASSGDEPESPVAQESPLPSPLFFEDIDSAFATSTSLADPLTKLSPLFSHNRIDSTTTVPTTRHDIPRDEPDYVPSQDLRSTSHIPTIVNEDEDDGDSARLSAPSEQSSHASSGSSSLPSSSTPARPGRSARPSTATMLRRIKPKPREPLLTLQHLEIEKTVEFDQHSQRTNSSSSIPTISSGRPSELDYKGPSSSTSQQSLSSRGWKSSNFDTTTLSKAELKKCRKKSINPALYAEMKAARKGKLVSPIGGNTFL</sequence>
<gene>
    <name evidence="2" type="ORF">K458DRAFT_11696</name>
</gene>
<dbReference type="AlphaFoldDB" id="A0A6G1JPZ9"/>
<reference evidence="2" key="1">
    <citation type="journal article" date="2020" name="Stud. Mycol.">
        <title>101 Dothideomycetes genomes: a test case for predicting lifestyles and emergence of pathogens.</title>
        <authorList>
            <person name="Haridas S."/>
            <person name="Albert R."/>
            <person name="Binder M."/>
            <person name="Bloem J."/>
            <person name="Labutti K."/>
            <person name="Salamov A."/>
            <person name="Andreopoulos B."/>
            <person name="Baker S."/>
            <person name="Barry K."/>
            <person name="Bills G."/>
            <person name="Bluhm B."/>
            <person name="Cannon C."/>
            <person name="Castanera R."/>
            <person name="Culley D."/>
            <person name="Daum C."/>
            <person name="Ezra D."/>
            <person name="Gonzalez J."/>
            <person name="Henrissat B."/>
            <person name="Kuo A."/>
            <person name="Liang C."/>
            <person name="Lipzen A."/>
            <person name="Lutzoni F."/>
            <person name="Magnuson J."/>
            <person name="Mondo S."/>
            <person name="Nolan M."/>
            <person name="Ohm R."/>
            <person name="Pangilinan J."/>
            <person name="Park H.-J."/>
            <person name="Ramirez L."/>
            <person name="Alfaro M."/>
            <person name="Sun H."/>
            <person name="Tritt A."/>
            <person name="Yoshinaga Y."/>
            <person name="Zwiers L.-H."/>
            <person name="Turgeon B."/>
            <person name="Goodwin S."/>
            <person name="Spatafora J."/>
            <person name="Crous P."/>
            <person name="Grigoriev I."/>
        </authorList>
    </citation>
    <scope>NUCLEOTIDE SEQUENCE</scope>
    <source>
        <strain evidence="2">CBS 122367</strain>
    </source>
</reference>
<feature type="region of interest" description="Disordered" evidence="1">
    <location>
        <begin position="206"/>
        <end position="364"/>
    </location>
</feature>
<keyword evidence="3" id="KW-1185">Reference proteome</keyword>
<proteinExistence type="predicted"/>
<feature type="region of interest" description="Disordered" evidence="1">
    <location>
        <begin position="149"/>
        <end position="178"/>
    </location>
</feature>
<dbReference type="EMBL" id="MU005569">
    <property type="protein sequence ID" value="KAF2692243.1"/>
    <property type="molecule type" value="Genomic_DNA"/>
</dbReference>